<reference evidence="1 2" key="1">
    <citation type="submission" date="2016-11" db="EMBL/GenBank/DDBJ databases">
        <title>Whole Genome Sequencing of Mucilaginibacter polytrichastri RG4-7(T) isolated from the moss sample.</title>
        <authorList>
            <person name="Li Y."/>
        </authorList>
    </citation>
    <scope>NUCLEOTIDE SEQUENCE [LARGE SCALE GENOMIC DNA]</scope>
    <source>
        <strain evidence="1 2">RG4-7</strain>
    </source>
</reference>
<accession>A0A1Q5ZZV0</accession>
<name>A0A1Q5ZZV0_9SPHI</name>
<gene>
    <name evidence="1" type="ORF">RG47T_2735</name>
</gene>
<protein>
    <submittedName>
        <fullName evidence="1">Uncharacterized protein</fullName>
    </submittedName>
</protein>
<organism evidence="1 2">
    <name type="scientific">Mucilaginibacter polytrichastri</name>
    <dbReference type="NCBI Taxonomy" id="1302689"/>
    <lineage>
        <taxon>Bacteria</taxon>
        <taxon>Pseudomonadati</taxon>
        <taxon>Bacteroidota</taxon>
        <taxon>Sphingobacteriia</taxon>
        <taxon>Sphingobacteriales</taxon>
        <taxon>Sphingobacteriaceae</taxon>
        <taxon>Mucilaginibacter</taxon>
    </lineage>
</organism>
<dbReference type="AlphaFoldDB" id="A0A1Q5ZZV0"/>
<evidence type="ECO:0000313" key="1">
    <source>
        <dbReference type="EMBL" id="OKS87276.1"/>
    </source>
</evidence>
<dbReference type="Proteomes" id="UP000186720">
    <property type="component" value="Unassembled WGS sequence"/>
</dbReference>
<dbReference type="RefSeq" id="WP_074489918.1">
    <property type="nucleotide sequence ID" value="NZ_FPAM01000015.1"/>
</dbReference>
<dbReference type="EMBL" id="MPPL01000001">
    <property type="protein sequence ID" value="OKS87276.1"/>
    <property type="molecule type" value="Genomic_DNA"/>
</dbReference>
<comment type="caution">
    <text evidence="1">The sequence shown here is derived from an EMBL/GenBank/DDBJ whole genome shotgun (WGS) entry which is preliminary data.</text>
</comment>
<sequence length="228" mass="26465">MKLTKNQLIKATKAEIEILNYREVKDTITGAQGLYIKSIDKNLYLTLGLTISKYYESKFTRAFYLSKLTSWSMFGGDIPKESYQRVGRFLTIEERSRLLESEYSKNGVIDAWWDISIEQSINNFIEAIRITEGRFLNQPHLIDNILRSNDVSRLETRVQLVIKRVNSIDDVIYKYIPTKPVDDIPMEWFKAAELVLIEEHAILNANAVKSLGADAYRQNTFKIPLKYN</sequence>
<dbReference type="OrthoDB" id="1074563at2"/>
<keyword evidence="2" id="KW-1185">Reference proteome</keyword>
<proteinExistence type="predicted"/>
<evidence type="ECO:0000313" key="2">
    <source>
        <dbReference type="Proteomes" id="UP000186720"/>
    </source>
</evidence>